<feature type="region of interest" description="Disordered" evidence="1">
    <location>
        <begin position="118"/>
        <end position="144"/>
    </location>
</feature>
<dbReference type="Proteomes" id="UP001151760">
    <property type="component" value="Unassembled WGS sequence"/>
</dbReference>
<protein>
    <recommendedName>
        <fullName evidence="4">Reverse transcriptase domain-containing protein</fullName>
    </recommendedName>
</protein>
<accession>A0ABQ5IDH4</accession>
<feature type="non-terminal residue" evidence="2">
    <location>
        <position position="441"/>
    </location>
</feature>
<dbReference type="EMBL" id="BQNB010020651">
    <property type="protein sequence ID" value="GJT98191.1"/>
    <property type="molecule type" value="Genomic_DNA"/>
</dbReference>
<evidence type="ECO:0000256" key="1">
    <source>
        <dbReference type="SAM" id="MobiDB-lite"/>
    </source>
</evidence>
<comment type="caution">
    <text evidence="2">The sequence shown here is derived from an EMBL/GenBank/DDBJ whole genome shotgun (WGS) entry which is preliminary data.</text>
</comment>
<name>A0ABQ5IDH4_9ASTR</name>
<sequence length="441" mass="50485">MVQKGLYVKKNVHQFHAALVADRVYDFVEMVDNSYFDHLLIEWQGKGKNGVEDERSGVPHRSVIVMAKSESTDETSKGLAENQESRRRQHPSPPSGSLPQQIAAIRETQTQSAYCYRMKGPEPVTPLNEPRYEGASGQNNTNRSVKEGYLSALRELLKEPSNQEVVKKKGKEKAVTADPKDKEKAVVADEDLSKPFKEVLKCPRRIIEFSTPGYRMPINAKIYDGMGDPEDHISRFTGMGNQGEWLMPVSHKCLELSKRFSDIIPKTVDKILKRVDDYVRLEEAFRDTKLPKGEFLRNEVLGQWGQKNDRPHRGPCATQDRKRKSMMTDEDWMNVSITFPHVRARDLSEEAIMVEAEIEGKADINTNNGVRVFWRAGQIIRKNRVGCVFCGRRSLQKSNNEVHNYLSPFTLQYNLRRVGKKQVEEPAEKEKPQEKNRSNGR</sequence>
<feature type="region of interest" description="Disordered" evidence="1">
    <location>
        <begin position="420"/>
        <end position="441"/>
    </location>
</feature>
<organism evidence="2 3">
    <name type="scientific">Tanacetum coccineum</name>
    <dbReference type="NCBI Taxonomy" id="301880"/>
    <lineage>
        <taxon>Eukaryota</taxon>
        <taxon>Viridiplantae</taxon>
        <taxon>Streptophyta</taxon>
        <taxon>Embryophyta</taxon>
        <taxon>Tracheophyta</taxon>
        <taxon>Spermatophyta</taxon>
        <taxon>Magnoliopsida</taxon>
        <taxon>eudicotyledons</taxon>
        <taxon>Gunneridae</taxon>
        <taxon>Pentapetalae</taxon>
        <taxon>asterids</taxon>
        <taxon>campanulids</taxon>
        <taxon>Asterales</taxon>
        <taxon>Asteraceae</taxon>
        <taxon>Asteroideae</taxon>
        <taxon>Anthemideae</taxon>
        <taxon>Anthemidinae</taxon>
        <taxon>Tanacetum</taxon>
    </lineage>
</organism>
<reference evidence="2" key="2">
    <citation type="submission" date="2022-01" db="EMBL/GenBank/DDBJ databases">
        <authorList>
            <person name="Yamashiro T."/>
            <person name="Shiraishi A."/>
            <person name="Satake H."/>
            <person name="Nakayama K."/>
        </authorList>
    </citation>
    <scope>NUCLEOTIDE SEQUENCE</scope>
</reference>
<feature type="compositionally biased region" description="Basic and acidic residues" evidence="1">
    <location>
        <begin position="421"/>
        <end position="441"/>
    </location>
</feature>
<feature type="region of interest" description="Disordered" evidence="1">
    <location>
        <begin position="65"/>
        <end position="100"/>
    </location>
</feature>
<keyword evidence="3" id="KW-1185">Reference proteome</keyword>
<gene>
    <name evidence="2" type="ORF">Tco_1093709</name>
</gene>
<evidence type="ECO:0000313" key="3">
    <source>
        <dbReference type="Proteomes" id="UP001151760"/>
    </source>
</evidence>
<reference evidence="2" key="1">
    <citation type="journal article" date="2022" name="Int. J. Mol. Sci.">
        <title>Draft Genome of Tanacetum Coccineum: Genomic Comparison of Closely Related Tanacetum-Family Plants.</title>
        <authorList>
            <person name="Yamashiro T."/>
            <person name="Shiraishi A."/>
            <person name="Nakayama K."/>
            <person name="Satake H."/>
        </authorList>
    </citation>
    <scope>NUCLEOTIDE SEQUENCE</scope>
</reference>
<evidence type="ECO:0000313" key="2">
    <source>
        <dbReference type="EMBL" id="GJT98191.1"/>
    </source>
</evidence>
<evidence type="ECO:0008006" key="4">
    <source>
        <dbReference type="Google" id="ProtNLM"/>
    </source>
</evidence>
<proteinExistence type="predicted"/>